<organism evidence="2 3">
    <name type="scientific">Sphingobium xenophagum</name>
    <dbReference type="NCBI Taxonomy" id="121428"/>
    <lineage>
        <taxon>Bacteria</taxon>
        <taxon>Pseudomonadati</taxon>
        <taxon>Pseudomonadota</taxon>
        <taxon>Alphaproteobacteria</taxon>
        <taxon>Sphingomonadales</taxon>
        <taxon>Sphingomonadaceae</taxon>
        <taxon>Sphingobium</taxon>
    </lineage>
</organism>
<dbReference type="AlphaFoldDB" id="A0A249MPA3"/>
<gene>
    <name evidence="2" type="ORF">CJD35_01015</name>
</gene>
<dbReference type="RefSeq" id="WP_095686739.1">
    <property type="nucleotide sequence ID" value="NZ_CP022745.1"/>
</dbReference>
<evidence type="ECO:0000313" key="3">
    <source>
        <dbReference type="Proteomes" id="UP000217141"/>
    </source>
</evidence>
<feature type="transmembrane region" description="Helical" evidence="1">
    <location>
        <begin position="32"/>
        <end position="54"/>
    </location>
</feature>
<sequence length="112" mass="12355">MSVLRPSRDIWLMLGLLSAASAFARYVGLSHIVYTICYALLSLLGLGIATYLALQARRSARIDSSSFIATLAPAVLLFIDLPSNWRVTCLLAITLIAMQEWRSRRHEGSSIS</sequence>
<accession>A0A249MPA3</accession>
<dbReference type="EMBL" id="CP022745">
    <property type="protein sequence ID" value="ASY43193.1"/>
    <property type="molecule type" value="Genomic_DNA"/>
</dbReference>
<evidence type="ECO:0000256" key="1">
    <source>
        <dbReference type="SAM" id="Phobius"/>
    </source>
</evidence>
<name>A0A249MPA3_SPHXE</name>
<proteinExistence type="predicted"/>
<protein>
    <submittedName>
        <fullName evidence="2">Uncharacterized protein</fullName>
    </submittedName>
</protein>
<keyword evidence="1" id="KW-0812">Transmembrane</keyword>
<reference evidence="2 3" key="1">
    <citation type="submission" date="2017-08" db="EMBL/GenBank/DDBJ databases">
        <title>Whole Genome Sequence of Sphingobium hydrophobicum C1: Insights into Adaption to the Electronic-waste Contaminated Sediment.</title>
        <authorList>
            <person name="Song D."/>
            <person name="Chen X."/>
            <person name="Xu M."/>
        </authorList>
    </citation>
    <scope>NUCLEOTIDE SEQUENCE [LARGE SCALE GENOMIC DNA]</scope>
    <source>
        <strain evidence="2 3">C1</strain>
    </source>
</reference>
<evidence type="ECO:0000313" key="2">
    <source>
        <dbReference type="EMBL" id="ASY43193.1"/>
    </source>
</evidence>
<dbReference type="KEGG" id="shyd:CJD35_01015"/>
<keyword evidence="1" id="KW-1133">Transmembrane helix</keyword>
<feature type="transmembrane region" description="Helical" evidence="1">
    <location>
        <begin position="85"/>
        <end position="101"/>
    </location>
</feature>
<keyword evidence="1" id="KW-0472">Membrane</keyword>
<dbReference type="Proteomes" id="UP000217141">
    <property type="component" value="Chromosome I"/>
</dbReference>